<dbReference type="SUPFAM" id="SSF47413">
    <property type="entry name" value="lambda repressor-like DNA-binding domains"/>
    <property type="match status" value="1"/>
</dbReference>
<dbReference type="Gene3D" id="1.10.260.40">
    <property type="entry name" value="lambda repressor-like DNA-binding domains"/>
    <property type="match status" value="1"/>
</dbReference>
<organism evidence="6 7">
    <name type="scientific">Thioclava dalianensis</name>
    <dbReference type="NCBI Taxonomy" id="1185766"/>
    <lineage>
        <taxon>Bacteria</taxon>
        <taxon>Pseudomonadati</taxon>
        <taxon>Pseudomonadota</taxon>
        <taxon>Alphaproteobacteria</taxon>
        <taxon>Rhodobacterales</taxon>
        <taxon>Paracoccaceae</taxon>
        <taxon>Thioclava</taxon>
    </lineage>
</organism>
<dbReference type="PANTHER" id="PTHR30146:SF151">
    <property type="entry name" value="HTH-TYPE TRANSCRIPTIONAL REPRESSOR CYTR"/>
    <property type="match status" value="1"/>
</dbReference>
<dbReference type="InterPro" id="IPR046335">
    <property type="entry name" value="LacI/GalR-like_sensor"/>
</dbReference>
<dbReference type="EMBL" id="JHEH01000005">
    <property type="protein sequence ID" value="KEP70550.1"/>
    <property type="molecule type" value="Genomic_DNA"/>
</dbReference>
<evidence type="ECO:0000256" key="1">
    <source>
        <dbReference type="ARBA" id="ARBA00022491"/>
    </source>
</evidence>
<comment type="caution">
    <text evidence="6">The sequence shown here is derived from an EMBL/GenBank/DDBJ whole genome shotgun (WGS) entry which is preliminary data.</text>
</comment>
<dbReference type="AlphaFoldDB" id="A0A074TK50"/>
<evidence type="ECO:0000313" key="6">
    <source>
        <dbReference type="EMBL" id="KEP70550.1"/>
    </source>
</evidence>
<keyword evidence="7" id="KW-1185">Reference proteome</keyword>
<name>A0A074TK50_9RHOB</name>
<keyword evidence="4" id="KW-0804">Transcription</keyword>
<dbReference type="CDD" id="cd06284">
    <property type="entry name" value="PBP1_LacI-like"/>
    <property type="match status" value="1"/>
</dbReference>
<evidence type="ECO:0000256" key="3">
    <source>
        <dbReference type="ARBA" id="ARBA00023125"/>
    </source>
</evidence>
<gene>
    <name evidence="6" type="ORF">DL1_15695</name>
</gene>
<keyword evidence="2" id="KW-0805">Transcription regulation</keyword>
<dbReference type="Proteomes" id="UP000027725">
    <property type="component" value="Unassembled WGS sequence"/>
</dbReference>
<dbReference type="InterPro" id="IPR010982">
    <property type="entry name" value="Lambda_DNA-bd_dom_sf"/>
</dbReference>
<sequence length="332" mass="35777">MADVARRAGVSTATVSRALTRPDQVNAKTRDMVRKIAQELGFRPNLIGRQLRTQAAHSLLILVQDLENPFYSELIKGAESVCRERQFSVMVGGTDGYEDVETLYAEQFLGGRVDGLILLTGHLPAGLSASLATQSPVVLVSEDNPELDLCAVLIDNPGWATRATAHLIAQGHRRIAHLCGPMTRIISPERREGYRRALATAGIAHDPQLEVPGDFSFESGREAVRQLLSLPEPPTAIFCANDESALGAIRAVQQAGLSVPGDISIIGFDDTKLAQFSDPPLTTVRQPRQQMGAAAADLVIGLIENGPAQRTRLLLDCQLIERGTVGPCPVPR</sequence>
<keyword evidence="3" id="KW-0238">DNA-binding</keyword>
<evidence type="ECO:0000256" key="4">
    <source>
        <dbReference type="ARBA" id="ARBA00023163"/>
    </source>
</evidence>
<dbReference type="GO" id="GO:0003700">
    <property type="term" value="F:DNA-binding transcription factor activity"/>
    <property type="evidence" value="ECO:0007669"/>
    <property type="project" value="TreeGrafter"/>
</dbReference>
<feature type="domain" description="HTH lacI-type" evidence="5">
    <location>
        <begin position="1"/>
        <end position="53"/>
    </location>
</feature>
<dbReference type="STRING" id="1185766.SAMN05216224_102293"/>
<dbReference type="PROSITE" id="PS00356">
    <property type="entry name" value="HTH_LACI_1"/>
    <property type="match status" value="1"/>
</dbReference>
<dbReference type="CDD" id="cd01392">
    <property type="entry name" value="HTH_LacI"/>
    <property type="match status" value="1"/>
</dbReference>
<dbReference type="InterPro" id="IPR028082">
    <property type="entry name" value="Peripla_BP_I"/>
</dbReference>
<dbReference type="InterPro" id="IPR000843">
    <property type="entry name" value="HTH_LacI"/>
</dbReference>
<dbReference type="eggNOG" id="COG1609">
    <property type="taxonomic scope" value="Bacteria"/>
</dbReference>
<protein>
    <submittedName>
        <fullName evidence="6">LacI family transcriptional regulator</fullName>
    </submittedName>
</protein>
<proteinExistence type="predicted"/>
<dbReference type="Pfam" id="PF13377">
    <property type="entry name" value="Peripla_BP_3"/>
    <property type="match status" value="1"/>
</dbReference>
<dbReference type="PROSITE" id="PS50932">
    <property type="entry name" value="HTH_LACI_2"/>
    <property type="match status" value="1"/>
</dbReference>
<evidence type="ECO:0000313" key="7">
    <source>
        <dbReference type="Proteomes" id="UP000027725"/>
    </source>
</evidence>
<evidence type="ECO:0000259" key="5">
    <source>
        <dbReference type="PROSITE" id="PS50932"/>
    </source>
</evidence>
<dbReference type="Gene3D" id="3.40.50.2300">
    <property type="match status" value="2"/>
</dbReference>
<dbReference type="Pfam" id="PF00356">
    <property type="entry name" value="LacI"/>
    <property type="match status" value="1"/>
</dbReference>
<evidence type="ECO:0000256" key="2">
    <source>
        <dbReference type="ARBA" id="ARBA00023015"/>
    </source>
</evidence>
<dbReference type="SUPFAM" id="SSF53822">
    <property type="entry name" value="Periplasmic binding protein-like I"/>
    <property type="match status" value="1"/>
</dbReference>
<accession>A0A074TK50</accession>
<reference evidence="6 7" key="1">
    <citation type="submission" date="2014-03" db="EMBL/GenBank/DDBJ databases">
        <title>The draft genome sequence of Thioclava dalianensis DLFJ1-1.</title>
        <authorList>
            <person name="Lai Q."/>
            <person name="Shao Z."/>
        </authorList>
    </citation>
    <scope>NUCLEOTIDE SEQUENCE [LARGE SCALE GENOMIC DNA]</scope>
    <source>
        <strain evidence="6 7">DLFJ1-1</strain>
    </source>
</reference>
<keyword evidence="1" id="KW-0678">Repressor</keyword>
<dbReference type="GO" id="GO:0000976">
    <property type="term" value="F:transcription cis-regulatory region binding"/>
    <property type="evidence" value="ECO:0007669"/>
    <property type="project" value="TreeGrafter"/>
</dbReference>
<dbReference type="PANTHER" id="PTHR30146">
    <property type="entry name" value="LACI-RELATED TRANSCRIPTIONAL REPRESSOR"/>
    <property type="match status" value="1"/>
</dbReference>
<dbReference type="SMART" id="SM00354">
    <property type="entry name" value="HTH_LACI"/>
    <property type="match status" value="1"/>
</dbReference>